<dbReference type="PANTHER" id="PTHR46339:SF11">
    <property type="entry name" value="BPTI_KUNITZ INHIBITOR DOMAIN-CONTAINING PROTEIN"/>
    <property type="match status" value="1"/>
</dbReference>
<protein>
    <submittedName>
        <fullName evidence="2">Kunitz/Bovine pancreatic trypsin inhibitor domain protein</fullName>
    </submittedName>
</protein>
<feature type="domain" description="BPTI/Kunitz inhibitor" evidence="1">
    <location>
        <begin position="36"/>
        <end position="84"/>
    </location>
</feature>
<dbReference type="CDD" id="cd22593">
    <property type="entry name" value="Kunitz_conkunitzin"/>
    <property type="match status" value="1"/>
</dbReference>
<dbReference type="OrthoDB" id="5950222at2759"/>
<dbReference type="InterPro" id="IPR002223">
    <property type="entry name" value="Kunitz_BPTI"/>
</dbReference>
<dbReference type="Gene3D" id="4.10.410.10">
    <property type="entry name" value="Pancreatic trypsin inhibitor Kunitz domain"/>
    <property type="match status" value="1"/>
</dbReference>
<dbReference type="SMART" id="SM00131">
    <property type="entry name" value="KU"/>
    <property type="match status" value="1"/>
</dbReference>
<gene>
    <name evidence="2" type="ORF">ANCDUO_14677</name>
</gene>
<accession>A0A0C2G8G9</accession>
<dbReference type="Pfam" id="PF00014">
    <property type="entry name" value="Kunitz_BPTI"/>
    <property type="match status" value="1"/>
</dbReference>
<dbReference type="SUPFAM" id="SSF57362">
    <property type="entry name" value="BPTI-like"/>
    <property type="match status" value="1"/>
</dbReference>
<proteinExistence type="predicted"/>
<organism evidence="2 3">
    <name type="scientific">Ancylostoma duodenale</name>
    <dbReference type="NCBI Taxonomy" id="51022"/>
    <lineage>
        <taxon>Eukaryota</taxon>
        <taxon>Metazoa</taxon>
        <taxon>Ecdysozoa</taxon>
        <taxon>Nematoda</taxon>
        <taxon>Chromadorea</taxon>
        <taxon>Rhabditida</taxon>
        <taxon>Rhabditina</taxon>
        <taxon>Rhabditomorpha</taxon>
        <taxon>Strongyloidea</taxon>
        <taxon>Ancylostomatidae</taxon>
        <taxon>Ancylostomatinae</taxon>
        <taxon>Ancylostoma</taxon>
    </lineage>
</organism>
<dbReference type="AlphaFoldDB" id="A0A0C2G8G9"/>
<name>A0A0C2G8G9_9BILA</name>
<dbReference type="PANTHER" id="PTHR46339">
    <property type="entry name" value="PROTEIN CBG15282-RELATED"/>
    <property type="match status" value="1"/>
</dbReference>
<reference evidence="2 3" key="1">
    <citation type="submission" date="2013-12" db="EMBL/GenBank/DDBJ databases">
        <title>Draft genome of the parsitic nematode Ancylostoma duodenale.</title>
        <authorList>
            <person name="Mitreva M."/>
        </authorList>
    </citation>
    <scope>NUCLEOTIDE SEQUENCE [LARGE SCALE GENOMIC DNA]</scope>
    <source>
        <strain evidence="2 3">Zhejiang</strain>
    </source>
</reference>
<evidence type="ECO:0000259" key="1">
    <source>
        <dbReference type="PROSITE" id="PS50279"/>
    </source>
</evidence>
<keyword evidence="3" id="KW-1185">Reference proteome</keyword>
<dbReference type="InterPro" id="IPR053014">
    <property type="entry name" value="Cuticle_assoc_divergent"/>
</dbReference>
<evidence type="ECO:0000313" key="3">
    <source>
        <dbReference type="Proteomes" id="UP000054047"/>
    </source>
</evidence>
<dbReference type="EMBL" id="KN737796">
    <property type="protein sequence ID" value="KIH55169.1"/>
    <property type="molecule type" value="Genomic_DNA"/>
</dbReference>
<sequence>MYYDGHAATVLPNLLNGGIPTEVYNTAGGLPTEYFDVGIPDGSGTTSPRFYYDSREGRCIQFSYLGQGGNFNNFLSQDHCEKFCSRSKHCCNLLNLWVIINEKRNRIN</sequence>
<evidence type="ECO:0000313" key="2">
    <source>
        <dbReference type="EMBL" id="KIH55169.1"/>
    </source>
</evidence>
<dbReference type="InterPro" id="IPR036880">
    <property type="entry name" value="Kunitz_BPTI_sf"/>
</dbReference>
<dbReference type="GO" id="GO:0004867">
    <property type="term" value="F:serine-type endopeptidase inhibitor activity"/>
    <property type="evidence" value="ECO:0007669"/>
    <property type="project" value="InterPro"/>
</dbReference>
<dbReference type="Proteomes" id="UP000054047">
    <property type="component" value="Unassembled WGS sequence"/>
</dbReference>
<dbReference type="PROSITE" id="PS50279">
    <property type="entry name" value="BPTI_KUNITZ_2"/>
    <property type="match status" value="1"/>
</dbReference>